<organism evidence="2">
    <name type="scientific">Desulfacinum infernum</name>
    <dbReference type="NCBI Taxonomy" id="35837"/>
    <lineage>
        <taxon>Bacteria</taxon>
        <taxon>Pseudomonadati</taxon>
        <taxon>Thermodesulfobacteriota</taxon>
        <taxon>Syntrophobacteria</taxon>
        <taxon>Syntrophobacterales</taxon>
        <taxon>Syntrophobacteraceae</taxon>
        <taxon>Desulfacinum</taxon>
    </lineage>
</organism>
<dbReference type="AlphaFoldDB" id="A0A832EI85"/>
<proteinExistence type="predicted"/>
<evidence type="ECO:0008006" key="3">
    <source>
        <dbReference type="Google" id="ProtNLM"/>
    </source>
</evidence>
<feature type="region of interest" description="Disordered" evidence="1">
    <location>
        <begin position="122"/>
        <end position="181"/>
    </location>
</feature>
<dbReference type="InterPro" id="IPR041916">
    <property type="entry name" value="Anti_sigma_zinc_sf"/>
</dbReference>
<sequence>MSGCKDFEEALILDVLGELDSKRLPQWAAHAAACPACRAERERLARMMHQVKAASTPEPLSPNEAAHMTARIRWALNNAGRAARLERKTPFWKGFGPKPAWAFGILVCLLLAVTGAPWKAPFKKTLDPDRPATVLTPATPEPTDRGKNEASPAPASSAADQKLAAATPSAAEFEDDLPEQDREVLENLDFLKELETIRKLVHVVDQDEDAPAPSEASDSAQQPTSMDPRDSSYA</sequence>
<comment type="caution">
    <text evidence="2">The sequence shown here is derived from an EMBL/GenBank/DDBJ whole genome shotgun (WGS) entry which is preliminary data.</text>
</comment>
<protein>
    <recommendedName>
        <fullName evidence="3">Zinc-finger domain-containing protein</fullName>
    </recommendedName>
</protein>
<dbReference type="Gene3D" id="1.10.10.1320">
    <property type="entry name" value="Anti-sigma factor, zinc-finger domain"/>
    <property type="match status" value="1"/>
</dbReference>
<accession>A0A832EI85</accession>
<name>A0A832EI85_9BACT</name>
<dbReference type="EMBL" id="DSTK01000005">
    <property type="protein sequence ID" value="HFK95920.1"/>
    <property type="molecule type" value="Genomic_DNA"/>
</dbReference>
<gene>
    <name evidence="2" type="ORF">ENS06_01185</name>
</gene>
<evidence type="ECO:0000313" key="2">
    <source>
        <dbReference type="EMBL" id="HFK95920.1"/>
    </source>
</evidence>
<feature type="compositionally biased region" description="Low complexity" evidence="1">
    <location>
        <begin position="211"/>
        <end position="223"/>
    </location>
</feature>
<feature type="compositionally biased region" description="Low complexity" evidence="1">
    <location>
        <begin position="150"/>
        <end position="166"/>
    </location>
</feature>
<evidence type="ECO:0000256" key="1">
    <source>
        <dbReference type="SAM" id="MobiDB-lite"/>
    </source>
</evidence>
<feature type="region of interest" description="Disordered" evidence="1">
    <location>
        <begin position="205"/>
        <end position="234"/>
    </location>
</feature>
<reference evidence="2" key="1">
    <citation type="journal article" date="2020" name="mSystems">
        <title>Genome- and Community-Level Interaction Insights into Carbon Utilization and Element Cycling Functions of Hydrothermarchaeota in Hydrothermal Sediment.</title>
        <authorList>
            <person name="Zhou Z."/>
            <person name="Liu Y."/>
            <person name="Xu W."/>
            <person name="Pan J."/>
            <person name="Luo Z.H."/>
            <person name="Li M."/>
        </authorList>
    </citation>
    <scope>NUCLEOTIDE SEQUENCE [LARGE SCALE GENOMIC DNA]</scope>
    <source>
        <strain evidence="2">SpSt-456</strain>
    </source>
</reference>